<keyword evidence="3" id="KW-1185">Reference proteome</keyword>
<evidence type="ECO:0000256" key="1">
    <source>
        <dbReference type="SAM" id="MobiDB-lite"/>
    </source>
</evidence>
<dbReference type="RefSeq" id="WP_027462877.1">
    <property type="nucleotide sequence ID" value="NZ_CP021084.1"/>
</dbReference>
<dbReference type="Gene3D" id="3.30.565.10">
    <property type="entry name" value="Histidine kinase-like ATPase, C-terminal domain"/>
    <property type="match status" value="1"/>
</dbReference>
<feature type="compositionally biased region" description="Acidic residues" evidence="1">
    <location>
        <begin position="559"/>
        <end position="569"/>
    </location>
</feature>
<dbReference type="InterPro" id="IPR036890">
    <property type="entry name" value="HATPase_C_sf"/>
</dbReference>
<dbReference type="Pfam" id="PF13589">
    <property type="entry name" value="HATPase_c_3"/>
    <property type="match status" value="1"/>
</dbReference>
<feature type="compositionally biased region" description="Low complexity" evidence="1">
    <location>
        <begin position="548"/>
        <end position="558"/>
    </location>
</feature>
<name>A0A221T3K4_9DEIO</name>
<sequence>MTLTEPPVTLQPFTIATALLKKLVTHQATTIERAIAEAVMNAVDAGASAVDVDLSPTELHIRDNGRGLTQKEEIEKYFAVFGFDHDTADEQGKRQYGEFGMGRAQLFKFGRVTWRTGHHKLTVDIHAHGMAYTHEERPRFQPGVHIHVVFNEADHITKNFDGHLKALRTHFQFLDTPVTVNGQPCRVTMDWDDEDDLAYYKVTSRGETFVFNKGVLVQSFWGNGGYVLSKVPLQVNITRTAVLPVHLDRIRAKISRIAARQRRDKLKLTDDEKRQLLAEMQYMKVDDWSRHKLVHDVTGSKYTLMEFVTEVEKRRVLSMESMHGRGDPYADMAHQHRQAFVLQRGMLSVYDCDSLQRWFETVQDILRLQLKDSPFALKQALEQLSRVTVEGDIQKAVPKLNVDHVLVERSKWTPFERLVMRALNTPSAHWESAVSQALRAQGDRTTLNKRELVLGESATAAGWTDGRSFIAIERRQLKQAKEGLPGFVALGALILHEYTHRGDSKSALHDADFYQTFHDAAMRLKFGQAVEKAHATYLRYKDEPAYAAGKKGKGQAAEPEPDAAEGEGD</sequence>
<dbReference type="SUPFAM" id="SSF55874">
    <property type="entry name" value="ATPase domain of HSP90 chaperone/DNA topoisomerase II/histidine kinase"/>
    <property type="match status" value="1"/>
</dbReference>
<dbReference type="GO" id="GO:0005524">
    <property type="term" value="F:ATP binding"/>
    <property type="evidence" value="ECO:0007669"/>
    <property type="project" value="UniProtKB-KW"/>
</dbReference>
<accession>A0A221T3K4</accession>
<geneLocation type="plasmid" evidence="3">
    <name>pdfi3</name>
</geneLocation>
<proteinExistence type="predicted"/>
<dbReference type="EMBL" id="CP021084">
    <property type="protein sequence ID" value="ASN83446.1"/>
    <property type="molecule type" value="Genomic_DNA"/>
</dbReference>
<organism evidence="2 3">
    <name type="scientific">Deinococcus ficus</name>
    <dbReference type="NCBI Taxonomy" id="317577"/>
    <lineage>
        <taxon>Bacteria</taxon>
        <taxon>Thermotogati</taxon>
        <taxon>Deinococcota</taxon>
        <taxon>Deinococci</taxon>
        <taxon>Deinococcales</taxon>
        <taxon>Deinococcaceae</taxon>
        <taxon>Deinococcus</taxon>
    </lineage>
</organism>
<keyword evidence="2" id="KW-0067">ATP-binding</keyword>
<evidence type="ECO:0000313" key="3">
    <source>
        <dbReference type="Proteomes" id="UP000259030"/>
    </source>
</evidence>
<dbReference type="AlphaFoldDB" id="A0A221T3K4"/>
<dbReference type="Proteomes" id="UP000259030">
    <property type="component" value="Plasmid pDFI3"/>
</dbReference>
<keyword evidence="2" id="KW-0614">Plasmid</keyword>
<dbReference type="KEGG" id="dfc:DFI_19810"/>
<feature type="region of interest" description="Disordered" evidence="1">
    <location>
        <begin position="548"/>
        <end position="569"/>
    </location>
</feature>
<reference evidence="2 3" key="1">
    <citation type="submission" date="2017-05" db="EMBL/GenBank/DDBJ databases">
        <title>The complete genome sequence of Deinococcus ficus isolated from the rhizosphere of the Ficus religiosa L. in Taiwan.</title>
        <authorList>
            <person name="Wu K.-M."/>
            <person name="Liao T.-L."/>
            <person name="Liu Y.-M."/>
            <person name="Young C.-C."/>
            <person name="Tsai S.-F."/>
        </authorList>
    </citation>
    <scope>NUCLEOTIDE SEQUENCE [LARGE SCALE GENOMIC DNA]</scope>
    <source>
        <strain evidence="2 3">CC-FR2-10</strain>
        <plasmid evidence="3">pdfi3</plasmid>
    </source>
</reference>
<evidence type="ECO:0000313" key="2">
    <source>
        <dbReference type="EMBL" id="ASN83446.1"/>
    </source>
</evidence>
<protein>
    <submittedName>
        <fullName evidence="2">ATP-binding protein</fullName>
    </submittedName>
</protein>
<gene>
    <name evidence="2" type="ORF">DFI_19810</name>
</gene>
<keyword evidence="2" id="KW-0547">Nucleotide-binding</keyword>